<evidence type="ECO:0000313" key="9">
    <source>
        <dbReference type="Proteomes" id="UP000192478"/>
    </source>
</evidence>
<evidence type="ECO:0000313" key="7">
    <source>
        <dbReference type="EMBL" id="ARE88411.1"/>
    </source>
</evidence>
<gene>
    <name evidence="7" type="primary">modA_2</name>
    <name evidence="6" type="ORF">BJL90_19220</name>
    <name evidence="7" type="ORF">CLFO_28140</name>
</gene>
<dbReference type="AlphaFoldDB" id="A0AAC9WH03"/>
<dbReference type="RefSeq" id="WP_070971973.1">
    <property type="nucleotide sequence ID" value="NZ_CP017603.1"/>
</dbReference>
<evidence type="ECO:0000256" key="1">
    <source>
        <dbReference type="ARBA" id="ARBA00009175"/>
    </source>
</evidence>
<dbReference type="GO" id="GO:0046872">
    <property type="term" value="F:metal ion binding"/>
    <property type="evidence" value="ECO:0007669"/>
    <property type="project" value="UniProtKB-KW"/>
</dbReference>
<keyword evidence="8" id="KW-1185">Reference proteome</keyword>
<dbReference type="GO" id="GO:0015689">
    <property type="term" value="P:molybdate ion transport"/>
    <property type="evidence" value="ECO:0007669"/>
    <property type="project" value="InterPro"/>
</dbReference>
<dbReference type="Pfam" id="PF13531">
    <property type="entry name" value="SBP_bac_11"/>
    <property type="match status" value="1"/>
</dbReference>
<comment type="similarity">
    <text evidence="1">Belongs to the bacterial solute-binding protein ModA family.</text>
</comment>
<keyword evidence="3 5" id="KW-0479">Metal-binding</keyword>
<dbReference type="Proteomes" id="UP000177894">
    <property type="component" value="Chromosome"/>
</dbReference>
<accession>A0AAC9WH03</accession>
<reference evidence="6 8" key="1">
    <citation type="submission" date="2016-10" db="EMBL/GenBank/DDBJ databases">
        <title>Complete Genome Sequence of Acetogen Clostridium formicoaceticum ATCC 27076.</title>
        <authorList>
            <person name="Bao T."/>
            <person name="Cheng C."/>
            <person name="Zhao J."/>
            <person name="Yang S.-T."/>
            <person name="Wang J."/>
            <person name="Wang M."/>
        </authorList>
    </citation>
    <scope>NUCLEOTIDE SEQUENCE [LARGE SCALE GENOMIC DNA]</scope>
    <source>
        <strain evidence="6 8">ATCC 27076</strain>
    </source>
</reference>
<dbReference type="InterPro" id="IPR050682">
    <property type="entry name" value="ModA/WtpA"/>
</dbReference>
<feature type="binding site" evidence="5">
    <location>
        <position position="39"/>
    </location>
    <ligand>
        <name>molybdate</name>
        <dbReference type="ChEBI" id="CHEBI:36264"/>
    </ligand>
</feature>
<evidence type="ECO:0000256" key="3">
    <source>
        <dbReference type="ARBA" id="ARBA00022723"/>
    </source>
</evidence>
<dbReference type="SUPFAM" id="SSF53850">
    <property type="entry name" value="Periplasmic binding protein-like II"/>
    <property type="match status" value="1"/>
</dbReference>
<dbReference type="InterPro" id="IPR005950">
    <property type="entry name" value="ModA"/>
</dbReference>
<evidence type="ECO:0000256" key="4">
    <source>
        <dbReference type="ARBA" id="ARBA00022729"/>
    </source>
</evidence>
<dbReference type="FunFam" id="3.40.190.10:FF:000035">
    <property type="entry name" value="Molybdate ABC transporter substrate-binding protein"/>
    <property type="match status" value="1"/>
</dbReference>
<dbReference type="PROSITE" id="PS51257">
    <property type="entry name" value="PROKAR_LIPOPROTEIN"/>
    <property type="match status" value="1"/>
</dbReference>
<dbReference type="EMBL" id="CP020559">
    <property type="protein sequence ID" value="ARE88411.1"/>
    <property type="molecule type" value="Genomic_DNA"/>
</dbReference>
<dbReference type="GO" id="GO:1901359">
    <property type="term" value="F:tungstate binding"/>
    <property type="evidence" value="ECO:0007669"/>
    <property type="project" value="UniProtKB-ARBA"/>
</dbReference>
<name>A0AAC9WH03_9CLOT</name>
<feature type="binding site" evidence="5">
    <location>
        <position position="67"/>
    </location>
    <ligand>
        <name>molybdate</name>
        <dbReference type="ChEBI" id="CHEBI:36264"/>
    </ligand>
</feature>
<dbReference type="PIRSF" id="PIRSF004846">
    <property type="entry name" value="ModA"/>
    <property type="match status" value="1"/>
</dbReference>
<dbReference type="EMBL" id="CP017603">
    <property type="protein sequence ID" value="AOY77801.1"/>
    <property type="molecule type" value="Genomic_DNA"/>
</dbReference>
<organism evidence="7 9">
    <name type="scientific">Clostridium formicaceticum</name>
    <dbReference type="NCBI Taxonomy" id="1497"/>
    <lineage>
        <taxon>Bacteria</taxon>
        <taxon>Bacillati</taxon>
        <taxon>Bacillota</taxon>
        <taxon>Clostridia</taxon>
        <taxon>Eubacteriales</taxon>
        <taxon>Clostridiaceae</taxon>
        <taxon>Clostridium</taxon>
    </lineage>
</organism>
<dbReference type="GO" id="GO:0030973">
    <property type="term" value="F:molybdate ion binding"/>
    <property type="evidence" value="ECO:0007669"/>
    <property type="project" value="TreeGrafter"/>
</dbReference>
<feature type="binding site" evidence="5">
    <location>
        <position position="148"/>
    </location>
    <ligand>
        <name>molybdate</name>
        <dbReference type="ChEBI" id="CHEBI:36264"/>
    </ligand>
</feature>
<evidence type="ECO:0000313" key="8">
    <source>
        <dbReference type="Proteomes" id="UP000177894"/>
    </source>
</evidence>
<dbReference type="PANTHER" id="PTHR30632:SF0">
    <property type="entry name" value="SULFATE-BINDING PROTEIN"/>
    <property type="match status" value="1"/>
</dbReference>
<evidence type="ECO:0000313" key="6">
    <source>
        <dbReference type="EMBL" id="AOY77801.1"/>
    </source>
</evidence>
<evidence type="ECO:0000256" key="2">
    <source>
        <dbReference type="ARBA" id="ARBA00022505"/>
    </source>
</evidence>
<keyword evidence="4" id="KW-0732">Signal</keyword>
<reference evidence="7 9" key="2">
    <citation type="submission" date="2017-03" db="EMBL/GenBank/DDBJ databases">
        <title>Complete sequence of Clostridium formicaceticum DSM 92.</title>
        <authorList>
            <person name="Poehlein A."/>
            <person name="Karl M."/>
            <person name="Bengelsdorf F.R."/>
            <person name="Duerre P."/>
            <person name="Daniel R."/>
        </authorList>
    </citation>
    <scope>NUCLEOTIDE SEQUENCE [LARGE SCALE GENOMIC DNA]</scope>
    <source>
        <strain evidence="7 9">DSM 92</strain>
    </source>
</reference>
<dbReference type="Proteomes" id="UP000192478">
    <property type="component" value="Chromosome"/>
</dbReference>
<evidence type="ECO:0000256" key="5">
    <source>
        <dbReference type="PIRSR" id="PIRSR004846-1"/>
    </source>
</evidence>
<keyword evidence="2 5" id="KW-0500">Molybdenum</keyword>
<dbReference type="PANTHER" id="PTHR30632">
    <property type="entry name" value="MOLYBDATE-BINDING PERIPLASMIC PROTEIN"/>
    <property type="match status" value="1"/>
</dbReference>
<protein>
    <submittedName>
        <fullName evidence="6">Molybdate ABC transporter substrate-binding protein</fullName>
    </submittedName>
    <submittedName>
        <fullName evidence="7">Molybdate-binding periplasmic protein</fullName>
    </submittedName>
</protein>
<sequence>MHRYTVLVILLLVGMIGCSRDRSTSAVENVELIVSSAPSLKDSLEEIKNIYCDDKKNIQITFNYGPSGWLQNQIEQGSATDIFISQGENQMDELEMQNLILKETRVNLVSDELVLITGKNNMSINCFEDLLKPEVKKIGIGVPNSVPAAKTAQETLETLAMWDELQTKLVMGKDLFQVMSYVETENAEAGFVWDTIAKTSNKVRIAAIAPENSHNPVFLPAAVISSSKNLSAADEFLNYLQSEEAMNIFEKNGFKRVEVNKED</sequence>
<proteinExistence type="inferred from homology"/>
<dbReference type="Gene3D" id="3.40.190.10">
    <property type="entry name" value="Periplasmic binding protein-like II"/>
    <property type="match status" value="2"/>
</dbReference>
<dbReference type="KEGG" id="cfm:BJL90_19220"/>
<dbReference type="NCBIfam" id="TIGR01256">
    <property type="entry name" value="modA"/>
    <property type="match status" value="1"/>
</dbReference>